<dbReference type="EMBL" id="CDMH01000012">
    <property type="protein sequence ID" value="CRF42079.1"/>
    <property type="molecule type" value="Genomic_DNA"/>
</dbReference>
<protein>
    <submittedName>
        <fullName evidence="1">Uncharacterized protein</fullName>
    </submittedName>
</protein>
<evidence type="ECO:0000313" key="3">
    <source>
        <dbReference type="EMBL" id="CRF44958.1"/>
    </source>
</evidence>
<evidence type="ECO:0000313" key="4">
    <source>
        <dbReference type="Proteomes" id="UP000038622"/>
    </source>
</evidence>
<gene>
    <name evidence="1" type="ORF">HAL011_09020</name>
    <name evidence="2" type="ORF">HAL013_02350</name>
    <name evidence="3" type="ORF">HAL09_15860</name>
</gene>
<evidence type="ECO:0000313" key="6">
    <source>
        <dbReference type="Proteomes" id="UP000045175"/>
    </source>
</evidence>
<reference evidence="4" key="2">
    <citation type="submission" date="2014-12" db="EMBL/GenBank/DDBJ databases">
        <authorList>
            <person name="Smet A."/>
        </authorList>
    </citation>
    <scope>NUCLEOTIDE SEQUENCE [LARGE SCALE GENOMIC DNA]</scope>
</reference>
<dbReference type="STRING" id="1578720.HAL011_09020"/>
<dbReference type="Proteomes" id="UP000045175">
    <property type="component" value="Unassembled WGS sequence"/>
</dbReference>
<organism evidence="1 4">
    <name type="scientific">Helicobacter ailurogastricus</name>
    <dbReference type="NCBI Taxonomy" id="1578720"/>
    <lineage>
        <taxon>Bacteria</taxon>
        <taxon>Pseudomonadati</taxon>
        <taxon>Campylobacterota</taxon>
        <taxon>Epsilonproteobacteria</taxon>
        <taxon>Campylobacterales</taxon>
        <taxon>Helicobacteraceae</taxon>
        <taxon>Helicobacter</taxon>
    </lineage>
</organism>
<evidence type="ECO:0000313" key="5">
    <source>
        <dbReference type="Proteomes" id="UP000041394"/>
    </source>
</evidence>
<dbReference type="Proteomes" id="UP000038622">
    <property type="component" value="Unassembled WGS sequence"/>
</dbReference>
<keyword evidence="4" id="KW-1185">Reference proteome</keyword>
<evidence type="ECO:0000313" key="1">
    <source>
        <dbReference type="EMBL" id="CRF41118.1"/>
    </source>
</evidence>
<dbReference type="AlphaFoldDB" id="A0A0K2X6A8"/>
<evidence type="ECO:0000313" key="2">
    <source>
        <dbReference type="EMBL" id="CRF42079.1"/>
    </source>
</evidence>
<reference evidence="5 6" key="3">
    <citation type="submission" date="2014-12" db="EMBL/GenBank/DDBJ databases">
        <authorList>
            <person name="Jaenicke S."/>
        </authorList>
    </citation>
    <scope>NUCLEOTIDE SEQUENCE [LARGE SCALE GENOMIC DNA]</scope>
</reference>
<dbReference type="EMBL" id="CDMN01000068">
    <property type="protein sequence ID" value="CRF44958.1"/>
    <property type="molecule type" value="Genomic_DNA"/>
</dbReference>
<name>A0A0K2X6A8_9HELI</name>
<dbReference type="Proteomes" id="UP000041394">
    <property type="component" value="Unassembled WGS sequence"/>
</dbReference>
<accession>A0A0K2X6A8</accession>
<proteinExistence type="predicted"/>
<reference evidence="1" key="1">
    <citation type="submission" date="2014-12" db="EMBL/GenBank/DDBJ databases">
        <title>Whole genome sequences of four Staphylococcus schleiferi canine isolates.</title>
        <authorList>
            <person name="Misic A.M."/>
            <person name="Cain C."/>
            <person name="Morris D.O."/>
            <person name="Rankin S."/>
            <person name="Beiting D."/>
        </authorList>
    </citation>
    <scope>NUCLEOTIDE SEQUENCE</scope>
    <source>
        <strain evidence="1">ASB11</strain>
        <strain evidence="2">ASB13</strain>
        <strain evidence="3">ASB9</strain>
    </source>
</reference>
<dbReference type="EMBL" id="CDML01000031">
    <property type="protein sequence ID" value="CRF41118.1"/>
    <property type="molecule type" value="Genomic_DNA"/>
</dbReference>
<sequence length="47" mass="5368">MTSKKLLMGIAHFEAMDKKYVEIKSIQILDSHKIVDLACKRANSPQH</sequence>